<dbReference type="Proteomes" id="UP000000600">
    <property type="component" value="Unassembled WGS sequence"/>
</dbReference>
<protein>
    <submittedName>
        <fullName evidence="1">Uncharacterized protein</fullName>
    </submittedName>
</protein>
<proteinExistence type="predicted"/>
<dbReference type="InParanoid" id="A0BHU2"/>
<dbReference type="AlphaFoldDB" id="A0BHU2"/>
<dbReference type="RefSeq" id="XP_001425507.1">
    <property type="nucleotide sequence ID" value="XM_001425470.1"/>
</dbReference>
<dbReference type="OrthoDB" id="308947at2759"/>
<dbReference type="GeneID" id="5011284"/>
<gene>
    <name evidence="1" type="ORF">GSPATT00029145001</name>
</gene>
<sequence length="267" mass="31459">MQINQALIVKMNSKLEQFINFNEQKQCTLILNNIFNGVEGKKAVDSESSQIVQQTSTNPTEKNIVYQIENKTEYQSELQQIEYYVYEDLQNFVNLLYSLKAVKEHFKEYPSHPMIVLSRNKVILQLNLSNAIHYDLISQYKDNLKKVLLKEKEHAKNIINQFKLILGDEYQQHIDYFLSNVLNEKISMKNLNLEKVEESNCRSENLNIHLFDQALESQKIFSHWIKSKTYHSNTFDSFIFKAICYKQTTEIKLLSNFPASSLNEKRK</sequence>
<evidence type="ECO:0000313" key="2">
    <source>
        <dbReference type="Proteomes" id="UP000000600"/>
    </source>
</evidence>
<dbReference type="EMBL" id="CT867996">
    <property type="protein sequence ID" value="CAK58109.1"/>
    <property type="molecule type" value="Genomic_DNA"/>
</dbReference>
<dbReference type="HOGENOM" id="CLU_1043742_0_0_1"/>
<reference evidence="1 2" key="1">
    <citation type="journal article" date="2006" name="Nature">
        <title>Global trends of whole-genome duplications revealed by the ciliate Paramecium tetraurelia.</title>
        <authorList>
            <consortium name="Genoscope"/>
            <person name="Aury J.-M."/>
            <person name="Jaillon O."/>
            <person name="Duret L."/>
            <person name="Noel B."/>
            <person name="Jubin C."/>
            <person name="Porcel B.M."/>
            <person name="Segurens B."/>
            <person name="Daubin V."/>
            <person name="Anthouard V."/>
            <person name="Aiach N."/>
            <person name="Arnaiz O."/>
            <person name="Billaut A."/>
            <person name="Beisson J."/>
            <person name="Blanc I."/>
            <person name="Bouhouche K."/>
            <person name="Camara F."/>
            <person name="Duharcourt S."/>
            <person name="Guigo R."/>
            <person name="Gogendeau D."/>
            <person name="Katinka M."/>
            <person name="Keller A.-M."/>
            <person name="Kissmehl R."/>
            <person name="Klotz C."/>
            <person name="Koll F."/>
            <person name="Le Moue A."/>
            <person name="Lepere C."/>
            <person name="Malinsky S."/>
            <person name="Nowacki M."/>
            <person name="Nowak J.K."/>
            <person name="Plattner H."/>
            <person name="Poulain J."/>
            <person name="Ruiz F."/>
            <person name="Serrano V."/>
            <person name="Zagulski M."/>
            <person name="Dessen P."/>
            <person name="Betermier M."/>
            <person name="Weissenbach J."/>
            <person name="Scarpelli C."/>
            <person name="Schachter V."/>
            <person name="Sperling L."/>
            <person name="Meyer E."/>
            <person name="Cohen J."/>
            <person name="Wincker P."/>
        </authorList>
    </citation>
    <scope>NUCLEOTIDE SEQUENCE [LARGE SCALE GENOMIC DNA]</scope>
    <source>
        <strain evidence="1 2">Stock d4-2</strain>
    </source>
</reference>
<dbReference type="KEGG" id="ptm:GSPATT00029145001"/>
<accession>A0BHU2</accession>
<dbReference type="OMA" id="FIFKAIC"/>
<organism evidence="1 2">
    <name type="scientific">Paramecium tetraurelia</name>
    <dbReference type="NCBI Taxonomy" id="5888"/>
    <lineage>
        <taxon>Eukaryota</taxon>
        <taxon>Sar</taxon>
        <taxon>Alveolata</taxon>
        <taxon>Ciliophora</taxon>
        <taxon>Intramacronucleata</taxon>
        <taxon>Oligohymenophorea</taxon>
        <taxon>Peniculida</taxon>
        <taxon>Parameciidae</taxon>
        <taxon>Paramecium</taxon>
    </lineage>
</organism>
<keyword evidence="2" id="KW-1185">Reference proteome</keyword>
<name>A0BHU2_PARTE</name>
<evidence type="ECO:0000313" key="1">
    <source>
        <dbReference type="EMBL" id="CAK58109.1"/>
    </source>
</evidence>